<evidence type="ECO:0000256" key="2">
    <source>
        <dbReference type="ARBA" id="ARBA00022692"/>
    </source>
</evidence>
<accession>Q20EY0</accession>
<comment type="function">
    <text evidence="6">Required during biogenesis of c-type cytochromes (cytochrome c6 and cytochrome f) at the step of heme attachment.</text>
</comment>
<dbReference type="Pfam" id="PF01578">
    <property type="entry name" value="Cytochrom_C_asm"/>
    <property type="match status" value="1"/>
</dbReference>
<dbReference type="GO" id="GO:0009535">
    <property type="term" value="C:chloroplast thylakoid membrane"/>
    <property type="evidence" value="ECO:0007669"/>
    <property type="project" value="UniProtKB-SubCell"/>
</dbReference>
<feature type="transmembrane region" description="Helical" evidence="6">
    <location>
        <begin position="69"/>
        <end position="88"/>
    </location>
</feature>
<dbReference type="InterPro" id="IPR017562">
    <property type="entry name" value="Cyt_c_biogenesis_CcsA"/>
</dbReference>
<gene>
    <name evidence="6 8" type="primary">ccsA</name>
</gene>
<protein>
    <recommendedName>
        <fullName evidence="6">Cytochrome c biogenesis protein CcsA</fullName>
    </recommendedName>
</protein>
<proteinExistence type="inferred from homology"/>
<dbReference type="PANTHER" id="PTHR30071">
    <property type="entry name" value="HEME EXPORTER PROTEIN C"/>
    <property type="match status" value="1"/>
</dbReference>
<reference evidence="8" key="2">
    <citation type="journal article" date="2006" name="BMC Biol.">
        <title>The complete chloroplast DNA sequence of the green alga Oltmannsiellopsis viridis reveals a distinctive quadripartite architecture in the chloroplast genome of early diverging ulvophytes.</title>
        <authorList>
            <person name="Pombert J.F."/>
            <person name="Lemieux C."/>
            <person name="Turmel M."/>
        </authorList>
    </citation>
    <scope>NUCLEOTIDE SEQUENCE</scope>
</reference>
<feature type="transmembrane region" description="Helical" evidence="6">
    <location>
        <begin position="134"/>
        <end position="162"/>
    </location>
</feature>
<evidence type="ECO:0000256" key="5">
    <source>
        <dbReference type="ARBA" id="ARBA00023136"/>
    </source>
</evidence>
<feature type="transmembrane region" description="Helical" evidence="6">
    <location>
        <begin position="313"/>
        <end position="334"/>
    </location>
</feature>
<keyword evidence="6" id="KW-0793">Thylakoid</keyword>
<dbReference type="GeneID" id="4100112"/>
<dbReference type="AlphaFoldDB" id="Q20EY0"/>
<feature type="transmembrane region" description="Helical" evidence="6">
    <location>
        <begin position="6"/>
        <end position="26"/>
    </location>
</feature>
<dbReference type="GO" id="GO:0020037">
    <property type="term" value="F:heme binding"/>
    <property type="evidence" value="ECO:0007669"/>
    <property type="project" value="InterPro"/>
</dbReference>
<feature type="transmembrane region" description="Helical" evidence="6">
    <location>
        <begin position="95"/>
        <end position="114"/>
    </location>
</feature>
<geneLocation type="chloroplast" evidence="8"/>
<dbReference type="HAMAP" id="MF_01391">
    <property type="entry name" value="CytC_CcsA"/>
    <property type="match status" value="1"/>
</dbReference>
<feature type="domain" description="Cytochrome c assembly protein" evidence="7">
    <location>
        <begin position="67"/>
        <end position="338"/>
    </location>
</feature>
<dbReference type="NCBIfam" id="TIGR03144">
    <property type="entry name" value="cytochr_II_ccsB"/>
    <property type="match status" value="1"/>
</dbReference>
<feature type="transmembrane region" description="Helical" evidence="6">
    <location>
        <begin position="286"/>
        <end position="301"/>
    </location>
</feature>
<keyword evidence="2 6" id="KW-0812">Transmembrane</keyword>
<sequence>MQYSNFESFFSNSSFTLLFLLMGYFWYNTVILNPKPLVVGKVGMVLSNVTLAGLLLVRWLESSHFPLSNLYESLIFLAWSFTLIHLILDQLKPNPLIGSIVAPSALLTSSFANFSLPEDMQKVTPLVPALQSNWLMMHVTVMILSYAALIAGSLLAIMFLAFGETNQDMNWSGMLRPSTLPMGVLKRGATTFANPSSSSAMSPPKGYLNEVDLKLENVSSNTTSNELNNSQRVPSQDSFELSKTIDNLSYRSLSIGFCFLTIGIISGAVWANEAWGSYWSWDPKETWALITWFVFATYLHIRLKYGWEGKKPAFIASGGFFVIWICYLGVNLFGKGLHTYGFWN</sequence>
<organism evidence="8">
    <name type="scientific">Oltmannsiellopsis viridis</name>
    <name type="common">Marine flagellate</name>
    <name type="synonym">Oltmannsiella viridis</name>
    <dbReference type="NCBI Taxonomy" id="51324"/>
    <lineage>
        <taxon>Eukaryota</taxon>
        <taxon>Viridiplantae</taxon>
        <taxon>Chlorophyta</taxon>
        <taxon>core chlorophytes</taxon>
        <taxon>Ulvophyceae</taxon>
        <taxon>OUU clade</taxon>
        <taxon>Oltmannsiellopsidales</taxon>
        <taxon>Oltmannsiellopsidaceae</taxon>
        <taxon>Oltmannsiellopsis</taxon>
    </lineage>
</organism>
<name>Q20EY0_OLTVI</name>
<evidence type="ECO:0000256" key="4">
    <source>
        <dbReference type="ARBA" id="ARBA00022989"/>
    </source>
</evidence>
<dbReference type="RefSeq" id="YP_635865.1">
    <property type="nucleotide sequence ID" value="NC_008099.1"/>
</dbReference>
<keyword evidence="5 6" id="KW-0472">Membrane</keyword>
<evidence type="ECO:0000259" key="7">
    <source>
        <dbReference type="Pfam" id="PF01578"/>
    </source>
</evidence>
<evidence type="ECO:0000256" key="1">
    <source>
        <dbReference type="ARBA" id="ARBA00004141"/>
    </source>
</evidence>
<feature type="transmembrane region" description="Helical" evidence="6">
    <location>
        <begin position="253"/>
        <end position="271"/>
    </location>
</feature>
<dbReference type="GO" id="GO:0005886">
    <property type="term" value="C:plasma membrane"/>
    <property type="evidence" value="ECO:0007669"/>
    <property type="project" value="TreeGrafter"/>
</dbReference>
<dbReference type="EMBL" id="DQ291132">
    <property type="protein sequence ID" value="ABB81933.1"/>
    <property type="molecule type" value="Genomic_DNA"/>
</dbReference>
<dbReference type="PANTHER" id="PTHR30071:SF1">
    <property type="entry name" value="CYTOCHROME B_B6 PROTEIN-RELATED"/>
    <property type="match status" value="1"/>
</dbReference>
<reference evidence="8" key="1">
    <citation type="submission" date="2005-11" db="EMBL/GenBank/DDBJ databases">
        <authorList>
            <person name="Pombert J.-F."/>
            <person name="Lemieux C."/>
            <person name="Turmel M."/>
        </authorList>
    </citation>
    <scope>NUCLEOTIDE SEQUENCE</scope>
</reference>
<evidence type="ECO:0000256" key="3">
    <source>
        <dbReference type="ARBA" id="ARBA00022748"/>
    </source>
</evidence>
<feature type="transmembrane region" description="Helical" evidence="6">
    <location>
        <begin position="38"/>
        <end position="57"/>
    </location>
</feature>
<dbReference type="InterPro" id="IPR045062">
    <property type="entry name" value="Cyt_c_biogenesis_CcsA/CcmC"/>
</dbReference>
<keyword evidence="8" id="KW-0934">Plastid</keyword>
<keyword evidence="3 6" id="KW-0201">Cytochrome c-type biogenesis</keyword>
<comment type="subcellular location">
    <subcellularLocation>
        <location evidence="1">Membrane</location>
        <topology evidence="1">Multi-pass membrane protein</topology>
    </subcellularLocation>
    <subcellularLocation>
        <location evidence="6">Plastid</location>
        <location evidence="6">Chloroplast thylakoid membrane</location>
        <topology evidence="6">Multi-pass membrane protein</topology>
    </subcellularLocation>
</comment>
<comment type="similarity">
    <text evidence="6">Belongs to the CcmF/CycK/Ccl1/NrfE/CcsA family.</text>
</comment>
<keyword evidence="4 6" id="KW-1133">Transmembrane helix</keyword>
<evidence type="ECO:0000313" key="8">
    <source>
        <dbReference type="EMBL" id="ABB81933.1"/>
    </source>
</evidence>
<evidence type="ECO:0000256" key="6">
    <source>
        <dbReference type="HAMAP-Rule" id="MF_01391"/>
    </source>
</evidence>
<dbReference type="InterPro" id="IPR002541">
    <property type="entry name" value="Cyt_c_assembly"/>
</dbReference>
<dbReference type="GO" id="GO:0017004">
    <property type="term" value="P:cytochrome complex assembly"/>
    <property type="evidence" value="ECO:0007669"/>
    <property type="project" value="UniProtKB-UniRule"/>
</dbReference>
<comment type="subunit">
    <text evidence="6">May interact with Ccs1.</text>
</comment>
<keyword evidence="8" id="KW-0150">Chloroplast</keyword>